<comment type="subunit">
    <text evidence="9">Homodimer.</text>
</comment>
<dbReference type="RefSeq" id="WP_122182524.1">
    <property type="nucleotide sequence ID" value="NZ_RFFJ01000013.1"/>
</dbReference>
<dbReference type="GO" id="GO:0004315">
    <property type="term" value="F:3-oxoacyl-[acyl-carrier-protein] synthase activity"/>
    <property type="evidence" value="ECO:0007669"/>
    <property type="project" value="InterPro"/>
</dbReference>
<evidence type="ECO:0000256" key="8">
    <source>
        <dbReference type="ARBA" id="ARBA00023315"/>
    </source>
</evidence>
<evidence type="ECO:0000256" key="4">
    <source>
        <dbReference type="ARBA" id="ARBA00022679"/>
    </source>
</evidence>
<evidence type="ECO:0000259" key="10">
    <source>
        <dbReference type="Pfam" id="PF08541"/>
    </source>
</evidence>
<dbReference type="InterPro" id="IPR013751">
    <property type="entry name" value="ACP_syn_III_N"/>
</dbReference>
<protein>
    <recommendedName>
        <fullName evidence="9">Beta-ketoacyl-[acyl-carrier-protein] synthase III</fullName>
        <shortName evidence="9">Beta-ketoacyl-ACP synthase III</shortName>
        <shortName evidence="9">KAS III</shortName>
        <ecNumber evidence="9">2.3.1.180</ecNumber>
    </recommendedName>
    <alternativeName>
        <fullName evidence="9">3-oxoacyl-[acyl-carrier-protein] synthase 3</fullName>
    </alternativeName>
    <alternativeName>
        <fullName evidence="9">3-oxoacyl-[acyl-carrier-protein] synthase III</fullName>
    </alternativeName>
</protein>
<gene>
    <name evidence="9" type="primary">fabH</name>
    <name evidence="12" type="ORF">EBN88_04735</name>
</gene>
<feature type="region of interest" description="ACP-binding" evidence="9">
    <location>
        <begin position="245"/>
        <end position="249"/>
    </location>
</feature>
<dbReference type="Gene3D" id="3.40.47.10">
    <property type="match status" value="1"/>
</dbReference>
<keyword evidence="9" id="KW-0511">Multifunctional enzyme</keyword>
<comment type="caution">
    <text evidence="12">The sequence shown here is derived from an EMBL/GenBank/DDBJ whole genome shotgun (WGS) entry which is preliminary data.</text>
</comment>
<keyword evidence="7 9" id="KW-0275">Fatty acid biosynthesis</keyword>
<dbReference type="Pfam" id="PF08545">
    <property type="entry name" value="ACP_syn_III"/>
    <property type="match status" value="1"/>
</dbReference>
<keyword evidence="5 9" id="KW-0276">Fatty acid metabolism</keyword>
<evidence type="ECO:0000256" key="9">
    <source>
        <dbReference type="HAMAP-Rule" id="MF_01815"/>
    </source>
</evidence>
<keyword evidence="13" id="KW-1185">Reference proteome</keyword>
<keyword evidence="2 9" id="KW-0963">Cytoplasm</keyword>
<dbReference type="InterPro" id="IPR016039">
    <property type="entry name" value="Thiolase-like"/>
</dbReference>
<dbReference type="Proteomes" id="UP000278673">
    <property type="component" value="Unassembled WGS sequence"/>
</dbReference>
<comment type="catalytic activity">
    <reaction evidence="9">
        <text>malonyl-[ACP] + acetyl-CoA + H(+) = 3-oxobutanoyl-[ACP] + CO2 + CoA</text>
        <dbReference type="Rhea" id="RHEA:12080"/>
        <dbReference type="Rhea" id="RHEA-COMP:9623"/>
        <dbReference type="Rhea" id="RHEA-COMP:9625"/>
        <dbReference type="ChEBI" id="CHEBI:15378"/>
        <dbReference type="ChEBI" id="CHEBI:16526"/>
        <dbReference type="ChEBI" id="CHEBI:57287"/>
        <dbReference type="ChEBI" id="CHEBI:57288"/>
        <dbReference type="ChEBI" id="CHEBI:78449"/>
        <dbReference type="ChEBI" id="CHEBI:78450"/>
        <dbReference type="EC" id="2.3.1.180"/>
    </reaction>
</comment>
<dbReference type="EMBL" id="RFFJ01000013">
    <property type="protein sequence ID" value="RMI44802.1"/>
    <property type="molecule type" value="Genomic_DNA"/>
</dbReference>
<evidence type="ECO:0000256" key="3">
    <source>
        <dbReference type="ARBA" id="ARBA00022516"/>
    </source>
</evidence>
<dbReference type="GO" id="GO:0033818">
    <property type="term" value="F:beta-ketoacyl-acyl-carrier-protein synthase III activity"/>
    <property type="evidence" value="ECO:0007669"/>
    <property type="project" value="UniProtKB-UniRule"/>
</dbReference>
<comment type="similarity">
    <text evidence="1 9">Belongs to the thiolase-like superfamily. FabH family.</text>
</comment>
<keyword evidence="3 9" id="KW-0444">Lipid biosynthesis</keyword>
<evidence type="ECO:0000259" key="11">
    <source>
        <dbReference type="Pfam" id="PF08545"/>
    </source>
</evidence>
<proteinExistence type="inferred from homology"/>
<dbReference type="InterPro" id="IPR013747">
    <property type="entry name" value="ACP_syn_III_C"/>
</dbReference>
<comment type="function">
    <text evidence="9">Catalyzes the condensation reaction of fatty acid synthesis by the addition to an acyl acceptor of two carbons from malonyl-ACP. Catalyzes the first condensation reaction which initiates fatty acid synthesis and may therefore play a role in governing the total rate of fatty acid production. Possesses both acetoacetyl-ACP synthase and acetyl transacylase activities. Its substrate specificity determines the biosynthesis of branched-chain and/or straight-chain of fatty acids.</text>
</comment>
<keyword evidence="4 9" id="KW-0808">Transferase</keyword>
<dbReference type="UniPathway" id="UPA00094"/>
<organism evidence="12 13">
    <name type="scientific">Streptomyces triticirhizae</name>
    <dbReference type="NCBI Taxonomy" id="2483353"/>
    <lineage>
        <taxon>Bacteria</taxon>
        <taxon>Bacillati</taxon>
        <taxon>Actinomycetota</taxon>
        <taxon>Actinomycetes</taxon>
        <taxon>Kitasatosporales</taxon>
        <taxon>Streptomycetaceae</taxon>
        <taxon>Streptomyces</taxon>
    </lineage>
</organism>
<feature type="active site" evidence="9">
    <location>
        <position position="274"/>
    </location>
</feature>
<dbReference type="PANTHER" id="PTHR34069:SF2">
    <property type="entry name" value="BETA-KETOACYL-[ACYL-CARRIER-PROTEIN] SYNTHASE III"/>
    <property type="match status" value="1"/>
</dbReference>
<dbReference type="EC" id="2.3.1.180" evidence="9"/>
<evidence type="ECO:0000313" key="13">
    <source>
        <dbReference type="Proteomes" id="UP000278673"/>
    </source>
</evidence>
<feature type="domain" description="Beta-ketoacyl-[acyl-carrier-protein] synthase III C-terminal" evidence="10">
    <location>
        <begin position="229"/>
        <end position="317"/>
    </location>
</feature>
<accession>A0A3M2M5M7</accession>
<dbReference type="HAMAP" id="MF_01815">
    <property type="entry name" value="FabH"/>
    <property type="match status" value="1"/>
</dbReference>
<sequence length="325" mass="33696">MGTSIPEQVVTNDDLSEFLDTSDAWIRQRTGIRERRVVRPGTSTGDLAVLAAEGALKSAGSGEADLVILATTTPDHPCPATAPDVAQRIGLTGVPAFDLSAVCSGFLYGLSCAAGFIRSGAAERVLLIGADTYSTILNPTDRTTRAIFGDGAGAMVLRAGHPGEPGELAGVTLGSDGALRDLITIPEGGSRHPVGDELTAEGRYFTMRGKSVYRHAVQRMVESATRACELAGWRLSEVDHLVAHQANARIISAVGERLRLPAERCAVNLDRLGNTAAASIPLALADAATAGALRPGHRTLLTAFGGGATWGGAALTWPDITPVAV</sequence>
<feature type="domain" description="Beta-ketoacyl-[acyl-carrier-protein] synthase III N-terminal" evidence="11">
    <location>
        <begin position="97"/>
        <end position="177"/>
    </location>
</feature>
<feature type="active site" evidence="9">
    <location>
        <position position="244"/>
    </location>
</feature>
<comment type="subcellular location">
    <subcellularLocation>
        <location evidence="9">Cytoplasm</location>
    </subcellularLocation>
</comment>
<comment type="domain">
    <text evidence="9">The last Arg residue of the ACP-binding site is essential for the weak association between ACP/AcpP and FabH.</text>
</comment>
<comment type="pathway">
    <text evidence="9">Lipid metabolism; fatty acid biosynthesis.</text>
</comment>
<dbReference type="InterPro" id="IPR004655">
    <property type="entry name" value="FabH"/>
</dbReference>
<keyword evidence="6 9" id="KW-0443">Lipid metabolism</keyword>
<dbReference type="GO" id="GO:0044550">
    <property type="term" value="P:secondary metabolite biosynthetic process"/>
    <property type="evidence" value="ECO:0007669"/>
    <property type="project" value="TreeGrafter"/>
</dbReference>
<evidence type="ECO:0000256" key="2">
    <source>
        <dbReference type="ARBA" id="ARBA00022490"/>
    </source>
</evidence>
<dbReference type="NCBIfam" id="TIGR00747">
    <property type="entry name" value="fabH"/>
    <property type="match status" value="1"/>
</dbReference>
<dbReference type="GO" id="GO:0005737">
    <property type="term" value="C:cytoplasm"/>
    <property type="evidence" value="ECO:0007669"/>
    <property type="project" value="UniProtKB-SubCell"/>
</dbReference>
<dbReference type="PANTHER" id="PTHR34069">
    <property type="entry name" value="3-OXOACYL-[ACYL-CARRIER-PROTEIN] SYNTHASE 3"/>
    <property type="match status" value="1"/>
</dbReference>
<dbReference type="SUPFAM" id="SSF53901">
    <property type="entry name" value="Thiolase-like"/>
    <property type="match status" value="1"/>
</dbReference>
<evidence type="ECO:0000256" key="1">
    <source>
        <dbReference type="ARBA" id="ARBA00008642"/>
    </source>
</evidence>
<dbReference type="Pfam" id="PF08541">
    <property type="entry name" value="ACP_syn_III_C"/>
    <property type="match status" value="1"/>
</dbReference>
<dbReference type="AlphaFoldDB" id="A0A3M2M5M7"/>
<keyword evidence="8 9" id="KW-0012">Acyltransferase</keyword>
<evidence type="ECO:0000256" key="7">
    <source>
        <dbReference type="ARBA" id="ARBA00023160"/>
    </source>
</evidence>
<evidence type="ECO:0000313" key="12">
    <source>
        <dbReference type="EMBL" id="RMI44802.1"/>
    </source>
</evidence>
<reference evidence="12 13" key="1">
    <citation type="submission" date="2018-10" db="EMBL/GenBank/DDBJ databases">
        <title>Isolation, diversity and antifungal activity of actinobacteria from wheat.</title>
        <authorList>
            <person name="Han C."/>
        </authorList>
    </citation>
    <scope>NUCLEOTIDE SEQUENCE [LARGE SCALE GENOMIC DNA]</scope>
    <source>
        <strain evidence="12 13">NEAU-YY642</strain>
    </source>
</reference>
<evidence type="ECO:0000256" key="6">
    <source>
        <dbReference type="ARBA" id="ARBA00023098"/>
    </source>
</evidence>
<dbReference type="GO" id="GO:0006633">
    <property type="term" value="P:fatty acid biosynthetic process"/>
    <property type="evidence" value="ECO:0007669"/>
    <property type="project" value="UniProtKB-UniRule"/>
</dbReference>
<evidence type="ECO:0000256" key="5">
    <source>
        <dbReference type="ARBA" id="ARBA00022832"/>
    </source>
</evidence>
<feature type="active site" evidence="9">
    <location>
        <position position="103"/>
    </location>
</feature>
<name>A0A3M2M5M7_9ACTN</name>
<dbReference type="CDD" id="cd00830">
    <property type="entry name" value="KAS_III"/>
    <property type="match status" value="1"/>
</dbReference>
<dbReference type="NCBIfam" id="NF006829">
    <property type="entry name" value="PRK09352.1"/>
    <property type="match status" value="1"/>
</dbReference>